<dbReference type="InterPro" id="IPR039544">
    <property type="entry name" value="Tim44-like"/>
</dbReference>
<evidence type="ECO:0000256" key="1">
    <source>
        <dbReference type="SAM" id="Coils"/>
    </source>
</evidence>
<accession>A0A0D8XKB3</accession>
<organism evidence="2 3">
    <name type="scientific">Dictyocaulus viviparus</name>
    <name type="common">Bovine lungworm</name>
    <dbReference type="NCBI Taxonomy" id="29172"/>
    <lineage>
        <taxon>Eukaryota</taxon>
        <taxon>Metazoa</taxon>
        <taxon>Ecdysozoa</taxon>
        <taxon>Nematoda</taxon>
        <taxon>Chromadorea</taxon>
        <taxon>Rhabditida</taxon>
        <taxon>Rhabditina</taxon>
        <taxon>Rhabditomorpha</taxon>
        <taxon>Strongyloidea</taxon>
        <taxon>Metastrongylidae</taxon>
        <taxon>Dictyocaulus</taxon>
    </lineage>
</organism>
<dbReference type="GO" id="GO:0005743">
    <property type="term" value="C:mitochondrial inner membrane"/>
    <property type="evidence" value="ECO:0007669"/>
    <property type="project" value="TreeGrafter"/>
</dbReference>
<protein>
    <submittedName>
        <fullName evidence="2">Uncharacterized protein</fullName>
    </submittedName>
</protein>
<name>A0A0D8XKB3_DICVI</name>
<keyword evidence="3" id="KW-1185">Reference proteome</keyword>
<reference evidence="2 3" key="1">
    <citation type="submission" date="2013-11" db="EMBL/GenBank/DDBJ databases">
        <title>Draft genome of the bovine lungworm Dictyocaulus viviparus.</title>
        <authorList>
            <person name="Mitreva M."/>
        </authorList>
    </citation>
    <scope>NUCLEOTIDE SEQUENCE [LARGE SCALE GENOMIC DNA]</scope>
    <source>
        <strain evidence="2 3">HannoverDv2000</strain>
    </source>
</reference>
<gene>
    <name evidence="2" type="ORF">DICVIV_11253</name>
</gene>
<evidence type="ECO:0000313" key="2">
    <source>
        <dbReference type="EMBL" id="KJH42746.1"/>
    </source>
</evidence>
<sequence length="224" mass="25436">MSFCCSREFSTHLEKGSRFRKCIALSMLPTGIVFSMLRAFGAIAHLVRYTYFEGPHRIIAIHAINQTRLNSSANPQRKGFIAKLVDNVKEELEKNKELQEHQRMLRKRMEELNDSEALKDARRKFNMKLDLGLPCVASLQEIVEKETLKSSELVKAKLDELSEQISKMIKEVQKTEAGKKITAAGAEALKQARFAAEHVEKLAEKVGDTEVYKQVSTLTKNLDI</sequence>
<keyword evidence="1" id="KW-0175">Coiled coil</keyword>
<dbReference type="GO" id="GO:0051087">
    <property type="term" value="F:protein-folding chaperone binding"/>
    <property type="evidence" value="ECO:0007669"/>
    <property type="project" value="TreeGrafter"/>
</dbReference>
<dbReference type="GO" id="GO:0030150">
    <property type="term" value="P:protein import into mitochondrial matrix"/>
    <property type="evidence" value="ECO:0007669"/>
    <property type="project" value="TreeGrafter"/>
</dbReference>
<dbReference type="PANTHER" id="PTHR10721">
    <property type="entry name" value="MITOCHONDRIAL IMPORT INNER MEMBRANE TRANSLOCASE SUBUNIT TIM44"/>
    <property type="match status" value="1"/>
</dbReference>
<dbReference type="EMBL" id="KN716630">
    <property type="protein sequence ID" value="KJH42746.1"/>
    <property type="molecule type" value="Genomic_DNA"/>
</dbReference>
<dbReference type="AlphaFoldDB" id="A0A0D8XKB3"/>
<reference evidence="3" key="2">
    <citation type="journal article" date="2016" name="Sci. Rep.">
        <title>Dictyocaulus viviparus genome, variome and transcriptome elucidate lungworm biology and support future intervention.</title>
        <authorList>
            <person name="McNulty S.N."/>
            <person name="Strube C."/>
            <person name="Rosa B.A."/>
            <person name="Martin J.C."/>
            <person name="Tyagi R."/>
            <person name="Choi Y.J."/>
            <person name="Wang Q."/>
            <person name="Hallsworth Pepin K."/>
            <person name="Zhang X."/>
            <person name="Ozersky P."/>
            <person name="Wilson R.K."/>
            <person name="Sternberg P.W."/>
            <person name="Gasser R.B."/>
            <person name="Mitreva M."/>
        </authorList>
    </citation>
    <scope>NUCLEOTIDE SEQUENCE [LARGE SCALE GENOMIC DNA]</scope>
    <source>
        <strain evidence="3">HannoverDv2000</strain>
    </source>
</reference>
<evidence type="ECO:0000313" key="3">
    <source>
        <dbReference type="Proteomes" id="UP000053766"/>
    </source>
</evidence>
<dbReference type="OrthoDB" id="10265990at2759"/>
<feature type="coiled-coil region" evidence="1">
    <location>
        <begin position="151"/>
        <end position="178"/>
    </location>
</feature>
<proteinExistence type="predicted"/>
<dbReference type="Proteomes" id="UP000053766">
    <property type="component" value="Unassembled WGS sequence"/>
</dbReference>
<dbReference type="STRING" id="29172.A0A0D8XKB3"/>
<feature type="coiled-coil region" evidence="1">
    <location>
        <begin position="81"/>
        <end position="118"/>
    </location>
</feature>
<dbReference type="PANTHER" id="PTHR10721:SF1">
    <property type="entry name" value="MITOCHONDRIAL IMPORT INNER MEMBRANE TRANSLOCASE SUBUNIT TIM44"/>
    <property type="match status" value="1"/>
</dbReference>